<keyword evidence="3" id="KW-1185">Reference proteome</keyword>
<evidence type="ECO:0000313" key="2">
    <source>
        <dbReference type="EMBL" id="GLY84956.1"/>
    </source>
</evidence>
<comment type="caution">
    <text evidence="2">The sequence shown here is derived from an EMBL/GenBank/DDBJ whole genome shotgun (WGS) entry which is preliminary data.</text>
</comment>
<name>A0A9W6RY89_9ACTN</name>
<proteinExistence type="predicted"/>
<dbReference type="Proteomes" id="UP001165074">
    <property type="component" value="Unassembled WGS sequence"/>
</dbReference>
<evidence type="ECO:0000313" key="3">
    <source>
        <dbReference type="Proteomes" id="UP001165074"/>
    </source>
</evidence>
<feature type="compositionally biased region" description="Polar residues" evidence="1">
    <location>
        <begin position="98"/>
        <end position="112"/>
    </location>
</feature>
<evidence type="ECO:0000256" key="1">
    <source>
        <dbReference type="SAM" id="MobiDB-lite"/>
    </source>
</evidence>
<gene>
    <name evidence="2" type="ORF">Airi02_028850</name>
</gene>
<dbReference type="AlphaFoldDB" id="A0A9W6RY89"/>
<reference evidence="2" key="1">
    <citation type="submission" date="2023-03" db="EMBL/GenBank/DDBJ databases">
        <title>Actinoallomurus iriomotensis NBRC 103684.</title>
        <authorList>
            <person name="Ichikawa N."/>
            <person name="Sato H."/>
            <person name="Tonouchi N."/>
        </authorList>
    </citation>
    <scope>NUCLEOTIDE SEQUENCE</scope>
    <source>
        <strain evidence="2">NBRC 103684</strain>
    </source>
</reference>
<organism evidence="2 3">
    <name type="scientific">Actinoallomurus iriomotensis</name>
    <dbReference type="NCBI Taxonomy" id="478107"/>
    <lineage>
        <taxon>Bacteria</taxon>
        <taxon>Bacillati</taxon>
        <taxon>Actinomycetota</taxon>
        <taxon>Actinomycetes</taxon>
        <taxon>Streptosporangiales</taxon>
        <taxon>Thermomonosporaceae</taxon>
        <taxon>Actinoallomurus</taxon>
    </lineage>
</organism>
<sequence>MSEDPLKDQIITAVKAVTGRVEAIDAVMKEIDEFDGSLGDKGTRCEIEAGMGFVVVDGHGRLVRVRLNPDSLETGDASKLGPRVLTRSGTWGARRDTPPSSILTPNRSSRSSGADRSHCPRASTASIWWQTFGPTRRTTWSADPRACSRRR</sequence>
<accession>A0A9W6RY89</accession>
<dbReference type="EMBL" id="BSTK01000003">
    <property type="protein sequence ID" value="GLY84956.1"/>
    <property type="molecule type" value="Genomic_DNA"/>
</dbReference>
<protein>
    <submittedName>
        <fullName evidence="2">Uncharacterized protein</fullName>
    </submittedName>
</protein>
<feature type="region of interest" description="Disordered" evidence="1">
    <location>
        <begin position="71"/>
        <end position="121"/>
    </location>
</feature>